<evidence type="ECO:0008006" key="4">
    <source>
        <dbReference type="Google" id="ProtNLM"/>
    </source>
</evidence>
<proteinExistence type="predicted"/>
<dbReference type="Proteomes" id="UP000634011">
    <property type="component" value="Unassembled WGS sequence"/>
</dbReference>
<dbReference type="EMBL" id="JACOFV010000006">
    <property type="protein sequence ID" value="MBC3862119.1"/>
    <property type="molecule type" value="Genomic_DNA"/>
</dbReference>
<keyword evidence="3" id="KW-1185">Reference proteome</keyword>
<dbReference type="RefSeq" id="WP_186912036.1">
    <property type="nucleotide sequence ID" value="NZ_JACOFV010000006.1"/>
</dbReference>
<comment type="caution">
    <text evidence="2">The sequence shown here is derived from an EMBL/GenBank/DDBJ whole genome shotgun (WGS) entry which is preliminary data.</text>
</comment>
<organism evidence="2 3">
    <name type="scientific">Undibacterium jejuense</name>
    <dbReference type="NCBI Taxonomy" id="1344949"/>
    <lineage>
        <taxon>Bacteria</taxon>
        <taxon>Pseudomonadati</taxon>
        <taxon>Pseudomonadota</taxon>
        <taxon>Betaproteobacteria</taxon>
        <taxon>Burkholderiales</taxon>
        <taxon>Oxalobacteraceae</taxon>
        <taxon>Undibacterium</taxon>
    </lineage>
</organism>
<feature type="chain" id="PRO_5036903852" description="DUF4136 domain-containing protein" evidence="1">
    <location>
        <begin position="19"/>
        <end position="164"/>
    </location>
</feature>
<feature type="signal peptide" evidence="1">
    <location>
        <begin position="1"/>
        <end position="18"/>
    </location>
</feature>
<evidence type="ECO:0000313" key="3">
    <source>
        <dbReference type="Proteomes" id="UP000634011"/>
    </source>
</evidence>
<evidence type="ECO:0000256" key="1">
    <source>
        <dbReference type="SAM" id="SignalP"/>
    </source>
</evidence>
<gene>
    <name evidence="2" type="ORF">H8K32_08430</name>
</gene>
<protein>
    <recommendedName>
        <fullName evidence="4">DUF4136 domain-containing protein</fullName>
    </recommendedName>
</protein>
<evidence type="ECO:0000313" key="2">
    <source>
        <dbReference type="EMBL" id="MBC3862119.1"/>
    </source>
</evidence>
<keyword evidence="1" id="KW-0732">Signal</keyword>
<sequence>MRLLLATLLFCFSTLVSAAETRFDSLYFFQSEETMQAKGITIENLGRYSRKLQSAIYRSLKAAKLPPSSGYLIVAIRSDGAVTSWLDMKPAVHEFYDNQIYDVVQKLPVMDVKTGIFVFAIKMSLETPVFTKKPVPEPADWVDAKKKLNNPNDIEQLVFSVWPE</sequence>
<reference evidence="2" key="1">
    <citation type="submission" date="2020-08" db="EMBL/GenBank/DDBJ databases">
        <title>Novel species isolated from subtropical streams in China.</title>
        <authorList>
            <person name="Lu H."/>
        </authorList>
    </citation>
    <scope>NUCLEOTIDE SEQUENCE</scope>
    <source>
        <strain evidence="2">KACC 12607</strain>
    </source>
</reference>
<name>A0A923HE64_9BURK</name>
<accession>A0A923HE64</accession>
<dbReference type="AlphaFoldDB" id="A0A923HE64"/>